<dbReference type="PANTHER" id="PTHR33223">
    <property type="entry name" value="CCHC-TYPE DOMAIN-CONTAINING PROTEIN"/>
    <property type="match status" value="1"/>
</dbReference>
<evidence type="ECO:0000259" key="2">
    <source>
        <dbReference type="Pfam" id="PF03732"/>
    </source>
</evidence>
<comment type="caution">
    <text evidence="3">The sequence shown here is derived from an EMBL/GenBank/DDBJ whole genome shotgun (WGS) entry which is preliminary data.</text>
</comment>
<feature type="compositionally biased region" description="Basic and acidic residues" evidence="1">
    <location>
        <begin position="427"/>
        <end position="453"/>
    </location>
</feature>
<feature type="domain" description="Retrotransposon gag" evidence="2">
    <location>
        <begin position="305"/>
        <end position="372"/>
    </location>
</feature>
<feature type="region of interest" description="Disordered" evidence="1">
    <location>
        <begin position="427"/>
        <end position="479"/>
    </location>
</feature>
<gene>
    <name evidence="3" type="ORF">F2Q68_00005028</name>
</gene>
<dbReference type="PANTHER" id="PTHR33223:SF9">
    <property type="entry name" value="RETROTRANSPOSON GAG DOMAIN-CONTAINING PROTEIN"/>
    <property type="match status" value="1"/>
</dbReference>
<feature type="region of interest" description="Disordered" evidence="1">
    <location>
        <begin position="48"/>
        <end position="67"/>
    </location>
</feature>
<evidence type="ECO:0000313" key="4">
    <source>
        <dbReference type="Proteomes" id="UP000712281"/>
    </source>
</evidence>
<feature type="region of interest" description="Disordered" evidence="1">
    <location>
        <begin position="1"/>
        <end position="25"/>
    </location>
</feature>
<dbReference type="InterPro" id="IPR005162">
    <property type="entry name" value="Retrotrans_gag_dom"/>
</dbReference>
<feature type="compositionally biased region" description="Basic and acidic residues" evidence="1">
    <location>
        <begin position="9"/>
        <end position="20"/>
    </location>
</feature>
<evidence type="ECO:0000256" key="1">
    <source>
        <dbReference type="SAM" id="MobiDB-lite"/>
    </source>
</evidence>
<reference evidence="3" key="1">
    <citation type="submission" date="2019-12" db="EMBL/GenBank/DDBJ databases">
        <title>Genome sequencing and annotation of Brassica cretica.</title>
        <authorList>
            <person name="Studholme D.J."/>
            <person name="Sarris P.F."/>
        </authorList>
    </citation>
    <scope>NUCLEOTIDE SEQUENCE</scope>
    <source>
        <strain evidence="3">PFS-001/15</strain>
        <tissue evidence="3">Leaf</tissue>
    </source>
</reference>
<dbReference type="Proteomes" id="UP000712281">
    <property type="component" value="Unassembled WGS sequence"/>
</dbReference>
<feature type="region of interest" description="Disordered" evidence="1">
    <location>
        <begin position="565"/>
        <end position="585"/>
    </location>
</feature>
<feature type="region of interest" description="Disordered" evidence="1">
    <location>
        <begin position="168"/>
        <end position="201"/>
    </location>
</feature>
<feature type="compositionally biased region" description="Basic and acidic residues" evidence="1">
    <location>
        <begin position="168"/>
        <end position="177"/>
    </location>
</feature>
<sequence length="684" mass="76608">MEDSDSEPDPDKEASDRAARTESPMIAHLHQKFSDRLDAMQSMVERLPGVAPPPIRKSNPDSYTDTPFTDKITLIEMPRKFSFPSVKAYDGTTDPDDHVAQYRQRMLAVALPKGSREATMCKGFGSTLTGPALQWYINLPSRSIASFAFYQSNVTVTDLAIRIGGDASTREKAKDAQTYDVEDSDSEPEPDKEASDGAARTESPMIAHLHQMFSDRLDAMQSIVERLPGVAPPIRKSNPDSYADTPFTDEITLIEMPRKFSFPSVKAYDGTTDPDDHVAQYRQRMLAVALPKGSREATMCKGFGSTLTGPALQWYINLPSRSIASFAVLSDKFVEQFASSRDLDKASDILYEILQHRAKPLGGYIARFNQGKVAILKCSIPTTISDFKRALLPDGDLYKELTKYQCKTMEDVLSRAWAQVKWEEDVASRAKAQQKPDPKTIRPDRTERDEKPSQRSARYSRNRNRGRYQNRPIEKAEGTAVSTWPDISHLSVSRPELVHVLRQMCQQVKWHQKMKAPDSFRNPGFWCDFHRDHGHKTEDCIALKIEVHELHRKGHLRDFLSDKAKSHLSKGKTGKPTEAVPVSPPRQDRVIHVISGGSEISDISHAAAKKSTWNANHGLEAAKPKRLLLGIDEISFTAKEQEKVLTPHHDALVISLTVANCLVKRILVDDGSSGNIIFQAAYRT</sequence>
<dbReference type="AlphaFoldDB" id="A0A8S9JIW4"/>
<protein>
    <recommendedName>
        <fullName evidence="2">Retrotransposon gag domain-containing protein</fullName>
    </recommendedName>
</protein>
<feature type="compositionally biased region" description="Basic residues" evidence="1">
    <location>
        <begin position="458"/>
        <end position="468"/>
    </location>
</feature>
<name>A0A8S9JIW4_BRACR</name>
<organism evidence="3 4">
    <name type="scientific">Brassica cretica</name>
    <name type="common">Mustard</name>
    <dbReference type="NCBI Taxonomy" id="69181"/>
    <lineage>
        <taxon>Eukaryota</taxon>
        <taxon>Viridiplantae</taxon>
        <taxon>Streptophyta</taxon>
        <taxon>Embryophyta</taxon>
        <taxon>Tracheophyta</taxon>
        <taxon>Spermatophyta</taxon>
        <taxon>Magnoliopsida</taxon>
        <taxon>eudicotyledons</taxon>
        <taxon>Gunneridae</taxon>
        <taxon>Pentapetalae</taxon>
        <taxon>rosids</taxon>
        <taxon>malvids</taxon>
        <taxon>Brassicales</taxon>
        <taxon>Brassicaceae</taxon>
        <taxon>Brassiceae</taxon>
        <taxon>Brassica</taxon>
    </lineage>
</organism>
<dbReference type="Pfam" id="PF03732">
    <property type="entry name" value="Retrotrans_gag"/>
    <property type="match status" value="1"/>
</dbReference>
<dbReference type="EMBL" id="QGKW02001660">
    <property type="protein sequence ID" value="KAF2581549.1"/>
    <property type="molecule type" value="Genomic_DNA"/>
</dbReference>
<proteinExistence type="predicted"/>
<accession>A0A8S9JIW4</accession>
<evidence type="ECO:0000313" key="3">
    <source>
        <dbReference type="EMBL" id="KAF2581549.1"/>
    </source>
</evidence>